<feature type="signal peptide" evidence="1">
    <location>
        <begin position="1"/>
        <end position="23"/>
    </location>
</feature>
<name>A0A6M1LQW3_9PROT</name>
<accession>A0A6M1LQW3</accession>
<dbReference type="CDD" id="cd08545">
    <property type="entry name" value="YcnI_like"/>
    <property type="match status" value="1"/>
</dbReference>
<proteinExistence type="predicted"/>
<evidence type="ECO:0000259" key="2">
    <source>
        <dbReference type="Pfam" id="PF07987"/>
    </source>
</evidence>
<comment type="caution">
    <text evidence="3">The sequence shown here is derived from an EMBL/GenBank/DDBJ whole genome shotgun (WGS) entry which is preliminary data.</text>
</comment>
<dbReference type="EMBL" id="JAAIKB010000011">
    <property type="protein sequence ID" value="NGM22800.1"/>
    <property type="molecule type" value="Genomic_DNA"/>
</dbReference>
<dbReference type="Proteomes" id="UP000475385">
    <property type="component" value="Unassembled WGS sequence"/>
</dbReference>
<dbReference type="InterPro" id="IPR038507">
    <property type="entry name" value="YcnI-like_sf"/>
</dbReference>
<dbReference type="Pfam" id="PF07987">
    <property type="entry name" value="DUF1775"/>
    <property type="match status" value="1"/>
</dbReference>
<gene>
    <name evidence="3" type="ORF">G3576_22495</name>
</gene>
<feature type="chain" id="PRO_5026900166" evidence="1">
    <location>
        <begin position="24"/>
        <end position="170"/>
    </location>
</feature>
<keyword evidence="1" id="KW-0732">Signal</keyword>
<dbReference type="Gene3D" id="2.60.40.2230">
    <property type="entry name" value="Uncharacterised protein YcnI-like PF07987, DUF1775"/>
    <property type="match status" value="1"/>
</dbReference>
<protein>
    <submittedName>
        <fullName evidence="3">YcnI family protein</fullName>
    </submittedName>
</protein>
<evidence type="ECO:0000256" key="1">
    <source>
        <dbReference type="SAM" id="SignalP"/>
    </source>
</evidence>
<reference evidence="3 4" key="2">
    <citation type="submission" date="2020-03" db="EMBL/GenBank/DDBJ databases">
        <title>Roseomonas stagni sp. nov., isolated from pond water in Japan.</title>
        <authorList>
            <person name="Furuhata K."/>
            <person name="Miyamoto H."/>
            <person name="Goto K."/>
        </authorList>
    </citation>
    <scope>NUCLEOTIDE SEQUENCE [LARGE SCALE GENOMIC DNA]</scope>
    <source>
        <strain evidence="3 4">PeD5</strain>
    </source>
</reference>
<evidence type="ECO:0000313" key="3">
    <source>
        <dbReference type="EMBL" id="NGM22800.1"/>
    </source>
</evidence>
<evidence type="ECO:0000313" key="4">
    <source>
        <dbReference type="Proteomes" id="UP000475385"/>
    </source>
</evidence>
<sequence>MSRSIIAAAALGLLATLPAPAKAHVTLEVQQAAPNSTYRGVFRVPHGCEGAPTIRVTVRLPEGVTEARPMPKAGWTLRTVPRAGAAAPSAHGAAVPIAEVIWEGGRLEDAHYDEFIVRMRLPDRAGELLYIPVVQDCPDGKQAAWTEIPEPGRRVTDYRMPAPAVRLTPR</sequence>
<reference evidence="3 4" key="1">
    <citation type="submission" date="2020-02" db="EMBL/GenBank/DDBJ databases">
        <authorList>
            <person name="Kim H.M."/>
            <person name="Jeon C.O."/>
        </authorList>
    </citation>
    <scope>NUCLEOTIDE SEQUENCE [LARGE SCALE GENOMIC DNA]</scope>
    <source>
        <strain evidence="3 4">PeD5</strain>
    </source>
</reference>
<dbReference type="RefSeq" id="WP_164696722.1">
    <property type="nucleotide sequence ID" value="NZ_JAAIKB010000011.1"/>
</dbReference>
<dbReference type="AlphaFoldDB" id="A0A6M1LQW3"/>
<dbReference type="InterPro" id="IPR012533">
    <property type="entry name" value="YcnI-copper_dom"/>
</dbReference>
<organism evidence="3 4">
    <name type="scientific">Falsiroseomonas algicola</name>
    <dbReference type="NCBI Taxonomy" id="2716930"/>
    <lineage>
        <taxon>Bacteria</taxon>
        <taxon>Pseudomonadati</taxon>
        <taxon>Pseudomonadota</taxon>
        <taxon>Alphaproteobacteria</taxon>
        <taxon>Acetobacterales</taxon>
        <taxon>Roseomonadaceae</taxon>
        <taxon>Falsiroseomonas</taxon>
    </lineage>
</organism>
<feature type="domain" description="YncI copper-binding" evidence="2">
    <location>
        <begin position="24"/>
        <end position="167"/>
    </location>
</feature>
<keyword evidence="4" id="KW-1185">Reference proteome</keyword>